<reference evidence="1 2" key="1">
    <citation type="submission" date="2018-06" db="EMBL/GenBank/DDBJ databases">
        <title>Genomic Encyclopedia of Archaeal and Bacterial Type Strains, Phase II (KMG-II): from individual species to whole genera.</title>
        <authorList>
            <person name="Goeker M."/>
        </authorList>
    </citation>
    <scope>NUCLEOTIDE SEQUENCE [LARGE SCALE GENOMIC DNA]</scope>
    <source>
        <strain evidence="1 2">JCM 11668</strain>
    </source>
</reference>
<gene>
    <name evidence="1" type="ORF">BJ122_102177</name>
</gene>
<evidence type="ECO:0000313" key="2">
    <source>
        <dbReference type="Proteomes" id="UP000248148"/>
    </source>
</evidence>
<name>A0A318TJA0_9BRAD</name>
<protein>
    <submittedName>
        <fullName evidence="1">Uncharacterized protein</fullName>
    </submittedName>
</protein>
<proteinExistence type="predicted"/>
<keyword evidence="2" id="KW-1185">Reference proteome</keyword>
<dbReference type="EMBL" id="QJTI01000002">
    <property type="protein sequence ID" value="PYF04951.1"/>
    <property type="molecule type" value="Genomic_DNA"/>
</dbReference>
<comment type="caution">
    <text evidence="1">The sequence shown here is derived from an EMBL/GenBank/DDBJ whole genome shotgun (WGS) entry which is preliminary data.</text>
</comment>
<dbReference type="OrthoDB" id="9831638at2"/>
<accession>A0A318TJA0</accession>
<sequence>MLSAVLAALAGPLADGLLGRVITLVQNYQNKQLTEAQLRAELEKALVSAAAEVEKEHAETLAKSYGAFLATTRHSPLLQRAFAAVIYSQLAVLLWHQLGIPAYVAIAGRAYPSSGTTVEWAYLLLAACLGLGSVVLRAGPGGRTFAVGQTAAPPAARRR</sequence>
<organism evidence="1 2">
    <name type="scientific">Rhodopseudomonas faecalis</name>
    <dbReference type="NCBI Taxonomy" id="99655"/>
    <lineage>
        <taxon>Bacteria</taxon>
        <taxon>Pseudomonadati</taxon>
        <taxon>Pseudomonadota</taxon>
        <taxon>Alphaproteobacteria</taxon>
        <taxon>Hyphomicrobiales</taxon>
        <taxon>Nitrobacteraceae</taxon>
        <taxon>Rhodopseudomonas</taxon>
    </lineage>
</organism>
<dbReference type="RefSeq" id="WP_110779596.1">
    <property type="nucleotide sequence ID" value="NZ_QJTI01000002.1"/>
</dbReference>
<dbReference type="Proteomes" id="UP000248148">
    <property type="component" value="Unassembled WGS sequence"/>
</dbReference>
<evidence type="ECO:0000313" key="1">
    <source>
        <dbReference type="EMBL" id="PYF04951.1"/>
    </source>
</evidence>
<dbReference type="AlphaFoldDB" id="A0A318TJA0"/>